<accession>A0A0D8XA90</accession>
<evidence type="ECO:0000313" key="5">
    <source>
        <dbReference type="Proteomes" id="UP000053766"/>
    </source>
</evidence>
<dbReference type="OrthoDB" id="5874383at2759"/>
<dbReference type="EMBL" id="KN717120">
    <property type="protein sequence ID" value="KJH40554.1"/>
    <property type="molecule type" value="Genomic_DNA"/>
</dbReference>
<evidence type="ECO:0000256" key="2">
    <source>
        <dbReference type="SAM" id="Phobius"/>
    </source>
</evidence>
<dbReference type="PROSITE" id="PS50050">
    <property type="entry name" value="TNFR_NGFR_2"/>
    <property type="match status" value="1"/>
</dbReference>
<comment type="caution">
    <text evidence="1">Lacks conserved residue(s) required for the propagation of feature annotation.</text>
</comment>
<reference evidence="5" key="2">
    <citation type="journal article" date="2016" name="Sci. Rep.">
        <title>Dictyocaulus viviparus genome, variome and transcriptome elucidate lungworm biology and support future intervention.</title>
        <authorList>
            <person name="McNulty S.N."/>
            <person name="Strube C."/>
            <person name="Rosa B.A."/>
            <person name="Martin J.C."/>
            <person name="Tyagi R."/>
            <person name="Choi Y.J."/>
            <person name="Wang Q."/>
            <person name="Hallsworth Pepin K."/>
            <person name="Zhang X."/>
            <person name="Ozersky P."/>
            <person name="Wilson R.K."/>
            <person name="Sternberg P.W."/>
            <person name="Gasser R.B."/>
            <person name="Mitreva M."/>
        </authorList>
    </citation>
    <scope>NUCLEOTIDE SEQUENCE [LARGE SCALE GENOMIC DNA]</scope>
    <source>
        <strain evidence="5">HannoverDv2000</strain>
    </source>
</reference>
<feature type="disulfide bond" evidence="1">
    <location>
        <begin position="94"/>
        <end position="107"/>
    </location>
</feature>
<evidence type="ECO:0000313" key="4">
    <source>
        <dbReference type="EMBL" id="KJH40554.1"/>
    </source>
</evidence>
<feature type="disulfide bond" evidence="1">
    <location>
        <begin position="97"/>
        <end position="115"/>
    </location>
</feature>
<feature type="repeat" description="TNFR-Cys" evidence="1">
    <location>
        <begin position="77"/>
        <end position="115"/>
    </location>
</feature>
<keyword evidence="2" id="KW-1133">Transmembrane helix</keyword>
<proteinExistence type="predicted"/>
<protein>
    <recommendedName>
        <fullName evidence="3">TNFR-Cys domain-containing protein</fullName>
    </recommendedName>
</protein>
<name>A0A0D8XA90_DICVI</name>
<keyword evidence="2" id="KW-0472">Membrane</keyword>
<feature type="domain" description="TNFR-Cys" evidence="3">
    <location>
        <begin position="77"/>
        <end position="115"/>
    </location>
</feature>
<keyword evidence="2" id="KW-0812">Transmembrane</keyword>
<keyword evidence="1" id="KW-1015">Disulfide bond</keyword>
<evidence type="ECO:0000256" key="1">
    <source>
        <dbReference type="PROSITE-ProRule" id="PRU00206"/>
    </source>
</evidence>
<dbReference type="Proteomes" id="UP000053766">
    <property type="component" value="Unassembled WGS sequence"/>
</dbReference>
<dbReference type="PROSITE" id="PS00652">
    <property type="entry name" value="TNFR_NGFR_1"/>
    <property type="match status" value="1"/>
</dbReference>
<dbReference type="AlphaFoldDB" id="A0A0D8XA90"/>
<feature type="transmembrane region" description="Helical" evidence="2">
    <location>
        <begin position="365"/>
        <end position="382"/>
    </location>
</feature>
<organism evidence="4 5">
    <name type="scientific">Dictyocaulus viviparus</name>
    <name type="common">Bovine lungworm</name>
    <dbReference type="NCBI Taxonomy" id="29172"/>
    <lineage>
        <taxon>Eukaryota</taxon>
        <taxon>Metazoa</taxon>
        <taxon>Ecdysozoa</taxon>
        <taxon>Nematoda</taxon>
        <taxon>Chromadorea</taxon>
        <taxon>Rhabditida</taxon>
        <taxon>Rhabditina</taxon>
        <taxon>Rhabditomorpha</taxon>
        <taxon>Strongyloidea</taxon>
        <taxon>Metastrongylidae</taxon>
        <taxon>Dictyocaulus</taxon>
    </lineage>
</organism>
<gene>
    <name evidence="4" type="ORF">DICVIV_13488</name>
</gene>
<keyword evidence="5" id="KW-1185">Reference proteome</keyword>
<dbReference type="InterPro" id="IPR001368">
    <property type="entry name" value="TNFR/NGFR_Cys_rich_reg"/>
</dbReference>
<sequence>MIRQLPLRSIRQSYSIPNVSEAKNDEVVNLNDNNVTVHYRRRIQRGKQNIHYEPSAKYSLCTFSKYISAYSDDIPYLCPKGKYFNEEIGECSYCTECKYNYFESHKCAQYKDTACTWCGTKRVEKSLDYILKCVGKLHRIMSDDKKFESKFREKVMDSIILLDEKKSSNEVIDDVEQLPDRRRLPPLPNDNDYEDQEYYDDENIVTSKYGIAGSEEDLFNKEIIITRNIDAVYRKNFNDEKKSEVHSVYTMKTHEERTVACCMIMGYCSVEQTVRLVETELIDDKVQPVDINEAAIGQENEFVKDDDELLQNGDHIKIVAIAYRDKQSNDALDNYVTTTSYTSLCHTVREIIYNIILSENTLVDMGIYLYLVSFIVLLGILLKRCFKIDKRVPAMNFTEDQRAMIYRCAHNLTKKEKEKNEAIYDNDVAYV</sequence>
<evidence type="ECO:0000259" key="3">
    <source>
        <dbReference type="PROSITE" id="PS50050"/>
    </source>
</evidence>
<reference evidence="4 5" key="1">
    <citation type="submission" date="2013-11" db="EMBL/GenBank/DDBJ databases">
        <title>Draft genome of the bovine lungworm Dictyocaulus viviparus.</title>
        <authorList>
            <person name="Mitreva M."/>
        </authorList>
    </citation>
    <scope>NUCLEOTIDE SEQUENCE [LARGE SCALE GENOMIC DNA]</scope>
    <source>
        <strain evidence="4 5">HannoverDv2000</strain>
    </source>
</reference>